<gene>
    <name evidence="3" type="ORF">UFOVP597_32</name>
</gene>
<proteinExistence type="inferred from homology"/>
<evidence type="ECO:0000256" key="2">
    <source>
        <dbReference type="ARBA" id="ARBA00021638"/>
    </source>
</evidence>
<dbReference type="EMBL" id="LR796564">
    <property type="protein sequence ID" value="CAB4151747.1"/>
    <property type="molecule type" value="Genomic_DNA"/>
</dbReference>
<sequence length="185" mass="22014">MNLKPIKICSVCKDPFKQIYSTTQKVCSHKCAIILSRIPKKTKEDKERKKIMVENITTIPQLIKKLEFEFNRFIRFRDLGQDCISCDKKLKDIRDYHAGHYYSAGHHSNIRFNELNVNGQCIECNTYLHGNLIKYRPKLENKIGNENLHYLDEIAYLTKKWNRDELIKLFKIYKLKNKINECSKK</sequence>
<reference evidence="3" key="1">
    <citation type="submission" date="2020-04" db="EMBL/GenBank/DDBJ databases">
        <authorList>
            <person name="Chiriac C."/>
            <person name="Salcher M."/>
            <person name="Ghai R."/>
            <person name="Kavagutti S V."/>
        </authorList>
    </citation>
    <scope>NUCLEOTIDE SEQUENCE</scope>
</reference>
<protein>
    <recommendedName>
        <fullName evidence="2">Protein ninG</fullName>
    </recommendedName>
</protein>
<dbReference type="Pfam" id="PF05766">
    <property type="entry name" value="NinG"/>
    <property type="match status" value="1"/>
</dbReference>
<comment type="similarity">
    <text evidence="1">Belongs to the ninG family.</text>
</comment>
<evidence type="ECO:0000313" key="3">
    <source>
        <dbReference type="EMBL" id="CAB4151747.1"/>
    </source>
</evidence>
<accession>A0A6J5N0B7</accession>
<evidence type="ECO:0000256" key="1">
    <source>
        <dbReference type="ARBA" id="ARBA00008471"/>
    </source>
</evidence>
<dbReference type="InterPro" id="IPR008713">
    <property type="entry name" value="Phage_lambda_NinG"/>
</dbReference>
<name>A0A6J5N0B7_9CAUD</name>
<organism evidence="3">
    <name type="scientific">uncultured Caudovirales phage</name>
    <dbReference type="NCBI Taxonomy" id="2100421"/>
    <lineage>
        <taxon>Viruses</taxon>
        <taxon>Duplodnaviria</taxon>
        <taxon>Heunggongvirae</taxon>
        <taxon>Uroviricota</taxon>
        <taxon>Caudoviricetes</taxon>
        <taxon>Peduoviridae</taxon>
        <taxon>Maltschvirus</taxon>
        <taxon>Maltschvirus maltsch</taxon>
    </lineage>
</organism>